<dbReference type="EMBL" id="AZNF01000002">
    <property type="protein sequence ID" value="KID69191.1"/>
    <property type="molecule type" value="Genomic_DNA"/>
</dbReference>
<sequence>MRSQQRAKAYKKSPLVLEKANIISRTLWRIHAPGEGGAKIQAQAHEFPQSDSEALPAAGHARPTKHRNGEMAQLALGLCAMCVA</sequence>
<feature type="non-terminal residue" evidence="2">
    <location>
        <position position="1"/>
    </location>
</feature>
<dbReference type="AlphaFoldDB" id="A0A0B4FU23"/>
<gene>
    <name evidence="2" type="ORF">MAN_01705</name>
</gene>
<keyword evidence="3" id="KW-1185">Reference proteome</keyword>
<protein>
    <submittedName>
        <fullName evidence="2">Uncharacterized protein</fullName>
    </submittedName>
</protein>
<dbReference type="HOGENOM" id="CLU_2527950_0_0_1"/>
<dbReference type="VEuPathDB" id="FungiDB:MAN_01705"/>
<evidence type="ECO:0000313" key="2">
    <source>
        <dbReference type="EMBL" id="KID69191.1"/>
    </source>
</evidence>
<organism evidence="2 3">
    <name type="scientific">Metarhizium anisopliae (strain ARSEF 549)</name>
    <dbReference type="NCBI Taxonomy" id="3151832"/>
    <lineage>
        <taxon>Eukaryota</taxon>
        <taxon>Fungi</taxon>
        <taxon>Dikarya</taxon>
        <taxon>Ascomycota</taxon>
        <taxon>Pezizomycotina</taxon>
        <taxon>Sordariomycetes</taxon>
        <taxon>Hypocreomycetidae</taxon>
        <taxon>Hypocreales</taxon>
        <taxon>Clavicipitaceae</taxon>
        <taxon>Metarhizium</taxon>
    </lineage>
</organism>
<reference evidence="2 3" key="1">
    <citation type="journal article" date="2014" name="Proc. Natl. Acad. Sci. U.S.A.">
        <title>Trajectory and genomic determinants of fungal-pathogen speciation and host adaptation.</title>
        <authorList>
            <person name="Hu X."/>
            <person name="Xiao G."/>
            <person name="Zheng P."/>
            <person name="Shang Y."/>
            <person name="Su Y."/>
            <person name="Zhang X."/>
            <person name="Liu X."/>
            <person name="Zhan S."/>
            <person name="St Leger R.J."/>
            <person name="Wang C."/>
        </authorList>
    </citation>
    <scope>NUCLEOTIDE SEQUENCE [LARGE SCALE GENOMIC DNA]</scope>
    <source>
        <strain evidence="2 3">ARSEF 549</strain>
    </source>
</reference>
<feature type="region of interest" description="Disordered" evidence="1">
    <location>
        <begin position="46"/>
        <end position="65"/>
    </location>
</feature>
<accession>A0A0B4FU23</accession>
<proteinExistence type="predicted"/>
<evidence type="ECO:0000313" key="3">
    <source>
        <dbReference type="Proteomes" id="UP000031186"/>
    </source>
</evidence>
<comment type="caution">
    <text evidence="2">The sequence shown here is derived from an EMBL/GenBank/DDBJ whole genome shotgun (WGS) entry which is preliminary data.</text>
</comment>
<dbReference type="Proteomes" id="UP000031186">
    <property type="component" value="Unassembled WGS sequence"/>
</dbReference>
<evidence type="ECO:0000256" key="1">
    <source>
        <dbReference type="SAM" id="MobiDB-lite"/>
    </source>
</evidence>
<name>A0A0B4FU23_METAF</name>